<dbReference type="InterPro" id="IPR008480">
    <property type="entry name" value="DUF761_pln"/>
</dbReference>
<dbReference type="PANTHER" id="PTHR33098:SF112">
    <property type="entry name" value="COTTON FIBER PROTEIN"/>
    <property type="match status" value="1"/>
</dbReference>
<evidence type="ECO:0000313" key="2">
    <source>
        <dbReference type="EMBL" id="KAL3744063.1"/>
    </source>
</evidence>
<dbReference type="PANTHER" id="PTHR33098">
    <property type="entry name" value="COTTON FIBER (DUF761)"/>
    <property type="match status" value="1"/>
</dbReference>
<keyword evidence="3" id="KW-1185">Reference proteome</keyword>
<sequence length="125" mass="14265">MDNWPLLGRLRRAVHKVRFLLNFDLHRWISNSATGRGPSSKRLLSFSNPSGLRACASMDDKEYQDSPGSSTGSGLQRTISYPSEDDVDSRAEMFIANFHRQLQLERQISMDLHYCRGNSFESRSP</sequence>
<feature type="region of interest" description="Disordered" evidence="1">
    <location>
        <begin position="57"/>
        <end position="81"/>
    </location>
</feature>
<dbReference type="EMBL" id="JBJKBG010000003">
    <property type="protein sequence ID" value="KAL3744063.1"/>
    <property type="molecule type" value="Genomic_DNA"/>
</dbReference>
<dbReference type="Proteomes" id="UP001634007">
    <property type="component" value="Unassembled WGS sequence"/>
</dbReference>
<dbReference type="Pfam" id="PF05553">
    <property type="entry name" value="DUF761"/>
    <property type="match status" value="1"/>
</dbReference>
<reference evidence="2 3" key="1">
    <citation type="submission" date="2024-11" db="EMBL/GenBank/DDBJ databases">
        <title>Chromosome-level genome assembly of Eucalyptus globulus Labill. provides insights into its genome evolution.</title>
        <authorList>
            <person name="Li X."/>
        </authorList>
    </citation>
    <scope>NUCLEOTIDE SEQUENCE [LARGE SCALE GENOMIC DNA]</scope>
    <source>
        <strain evidence="2">CL2024</strain>
        <tissue evidence="2">Fresh tender leaves</tissue>
    </source>
</reference>
<name>A0ABD3KXB4_EUCGL</name>
<evidence type="ECO:0008006" key="4">
    <source>
        <dbReference type="Google" id="ProtNLM"/>
    </source>
</evidence>
<feature type="compositionally biased region" description="Polar residues" evidence="1">
    <location>
        <begin position="66"/>
        <end position="81"/>
    </location>
</feature>
<gene>
    <name evidence="2" type="ORF">ACJRO7_013333</name>
</gene>
<organism evidence="2 3">
    <name type="scientific">Eucalyptus globulus</name>
    <name type="common">Tasmanian blue gum</name>
    <dbReference type="NCBI Taxonomy" id="34317"/>
    <lineage>
        <taxon>Eukaryota</taxon>
        <taxon>Viridiplantae</taxon>
        <taxon>Streptophyta</taxon>
        <taxon>Embryophyta</taxon>
        <taxon>Tracheophyta</taxon>
        <taxon>Spermatophyta</taxon>
        <taxon>Magnoliopsida</taxon>
        <taxon>eudicotyledons</taxon>
        <taxon>Gunneridae</taxon>
        <taxon>Pentapetalae</taxon>
        <taxon>rosids</taxon>
        <taxon>malvids</taxon>
        <taxon>Myrtales</taxon>
        <taxon>Myrtaceae</taxon>
        <taxon>Myrtoideae</taxon>
        <taxon>Eucalypteae</taxon>
        <taxon>Eucalyptus</taxon>
    </lineage>
</organism>
<evidence type="ECO:0000313" key="3">
    <source>
        <dbReference type="Proteomes" id="UP001634007"/>
    </source>
</evidence>
<accession>A0ABD3KXB4</accession>
<evidence type="ECO:0000256" key="1">
    <source>
        <dbReference type="SAM" id="MobiDB-lite"/>
    </source>
</evidence>
<dbReference type="AlphaFoldDB" id="A0ABD3KXB4"/>
<comment type="caution">
    <text evidence="2">The sequence shown here is derived from an EMBL/GenBank/DDBJ whole genome shotgun (WGS) entry which is preliminary data.</text>
</comment>
<proteinExistence type="predicted"/>
<protein>
    <recommendedName>
        <fullName evidence="4">Cotton fiber protein</fullName>
    </recommendedName>
</protein>